<dbReference type="KEGG" id="osu:NT6N_18360"/>
<feature type="domain" description="Outer membrane protein beta-barrel" evidence="3">
    <location>
        <begin position="7"/>
        <end position="226"/>
    </location>
</feature>
<feature type="signal peptide" evidence="2">
    <location>
        <begin position="1"/>
        <end position="18"/>
    </location>
</feature>
<evidence type="ECO:0000313" key="4">
    <source>
        <dbReference type="EMBL" id="BDS06796.1"/>
    </source>
</evidence>
<protein>
    <recommendedName>
        <fullName evidence="3">Outer membrane protein beta-barrel domain-containing protein</fullName>
    </recommendedName>
</protein>
<dbReference type="EMBL" id="AP026866">
    <property type="protein sequence ID" value="BDS06796.1"/>
    <property type="molecule type" value="Genomic_DNA"/>
</dbReference>
<dbReference type="SUPFAM" id="SSF56925">
    <property type="entry name" value="OMPA-like"/>
    <property type="match status" value="1"/>
</dbReference>
<gene>
    <name evidence="4" type="ORF">NT6N_18360</name>
</gene>
<keyword evidence="1 2" id="KW-0732">Signal</keyword>
<evidence type="ECO:0000259" key="3">
    <source>
        <dbReference type="Pfam" id="PF13505"/>
    </source>
</evidence>
<proteinExistence type="predicted"/>
<accession>A0AAT9FLI7</accession>
<evidence type="ECO:0000256" key="1">
    <source>
        <dbReference type="ARBA" id="ARBA00022729"/>
    </source>
</evidence>
<reference evidence="4" key="1">
    <citation type="submission" date="2024-07" db="EMBL/GenBank/DDBJ databases">
        <title>Complete genome sequence of Verrucomicrobiaceae bacterium NT6N.</title>
        <authorList>
            <person name="Huang C."/>
            <person name="Takami H."/>
            <person name="Hamasaki K."/>
        </authorList>
    </citation>
    <scope>NUCLEOTIDE SEQUENCE</scope>
    <source>
        <strain evidence="4">NT6N</strain>
    </source>
</reference>
<sequence>MKKLSLVTLLSIPSLAFAGEVTHESVAPPVVGPTLQTSNSWFLGASAGYLVDAEDEFYSLQIGKDLGELNGWSQSVFLDIGYSELKNDGDELNLEDTFDLDPGDSFTGDSNLEATFIPITLNYKVERNLTQNLSFYAGLGAGVAIIDVDGDFTDDINEIDDSGNDSQTTFFAQAFLGLVYNVNPSFEIFGGARYMFIDDYSLTTDSGAKFDVDDNDDVLLEAGVRFNF</sequence>
<feature type="chain" id="PRO_5043311030" description="Outer membrane protein beta-barrel domain-containing protein" evidence="2">
    <location>
        <begin position="19"/>
        <end position="228"/>
    </location>
</feature>
<dbReference type="AlphaFoldDB" id="A0AAT9FLI7"/>
<dbReference type="InterPro" id="IPR027385">
    <property type="entry name" value="Beta-barrel_OMP"/>
</dbReference>
<name>A0AAT9FLI7_9BACT</name>
<dbReference type="Gene3D" id="2.40.160.20">
    <property type="match status" value="1"/>
</dbReference>
<evidence type="ECO:0000256" key="2">
    <source>
        <dbReference type="SAM" id="SignalP"/>
    </source>
</evidence>
<dbReference type="InterPro" id="IPR011250">
    <property type="entry name" value="OMP/PagP_B-barrel"/>
</dbReference>
<organism evidence="4">
    <name type="scientific">Oceaniferula spumae</name>
    <dbReference type="NCBI Taxonomy" id="2979115"/>
    <lineage>
        <taxon>Bacteria</taxon>
        <taxon>Pseudomonadati</taxon>
        <taxon>Verrucomicrobiota</taxon>
        <taxon>Verrucomicrobiia</taxon>
        <taxon>Verrucomicrobiales</taxon>
        <taxon>Verrucomicrobiaceae</taxon>
        <taxon>Oceaniferula</taxon>
    </lineage>
</organism>
<dbReference type="Pfam" id="PF13505">
    <property type="entry name" value="OMP_b-brl"/>
    <property type="match status" value="1"/>
</dbReference>